<keyword evidence="1" id="KW-0805">Transcription regulation</keyword>
<dbReference type="PANTHER" id="PTHR30055">
    <property type="entry name" value="HTH-TYPE TRANSCRIPTIONAL REGULATOR RUTR"/>
    <property type="match status" value="1"/>
</dbReference>
<dbReference type="PROSITE" id="PS50977">
    <property type="entry name" value="HTH_TETR_2"/>
    <property type="match status" value="1"/>
</dbReference>
<organism evidence="7 8">
    <name type="scientific">Streptomyces rubradiris</name>
    <name type="common">Streptomyces achromogenes subsp. rubradiris</name>
    <dbReference type="NCBI Taxonomy" id="285531"/>
    <lineage>
        <taxon>Bacteria</taxon>
        <taxon>Bacillati</taxon>
        <taxon>Actinomycetota</taxon>
        <taxon>Actinomycetes</taxon>
        <taxon>Kitasatosporales</taxon>
        <taxon>Streptomycetaceae</taxon>
        <taxon>Streptomyces</taxon>
    </lineage>
</organism>
<dbReference type="PRINTS" id="PR00455">
    <property type="entry name" value="HTHTETR"/>
</dbReference>
<dbReference type="Gene3D" id="1.10.357.10">
    <property type="entry name" value="Tetracycline Repressor, domain 2"/>
    <property type="match status" value="1"/>
</dbReference>
<gene>
    <name evidence="7" type="ORF">Srubr_80740</name>
</gene>
<feature type="domain" description="HTH tetR-type" evidence="6">
    <location>
        <begin position="8"/>
        <end position="68"/>
    </location>
</feature>
<keyword evidence="2 4" id="KW-0238">DNA-binding</keyword>
<comment type="caution">
    <text evidence="7">The sequence shown here is derived from an EMBL/GenBank/DDBJ whole genome shotgun (WGS) entry which is preliminary data.</text>
</comment>
<dbReference type="SUPFAM" id="SSF48498">
    <property type="entry name" value="Tetracyclin repressor-like, C-terminal domain"/>
    <property type="match status" value="1"/>
</dbReference>
<dbReference type="RefSeq" id="WP_189998006.1">
    <property type="nucleotide sequence ID" value="NZ_BNCB01000018.1"/>
</dbReference>
<evidence type="ECO:0000256" key="5">
    <source>
        <dbReference type="SAM" id="MobiDB-lite"/>
    </source>
</evidence>
<dbReference type="Pfam" id="PF21935">
    <property type="entry name" value="TetR_C_45"/>
    <property type="match status" value="1"/>
</dbReference>
<dbReference type="NCBIfam" id="NF041196">
    <property type="entry name" value="ScbR_bind_reg"/>
    <property type="match status" value="1"/>
</dbReference>
<dbReference type="InterPro" id="IPR036271">
    <property type="entry name" value="Tet_transcr_reg_TetR-rel_C_sf"/>
</dbReference>
<keyword evidence="8" id="KW-1185">Reference proteome</keyword>
<dbReference type="InterPro" id="IPR009057">
    <property type="entry name" value="Homeodomain-like_sf"/>
</dbReference>
<evidence type="ECO:0000313" key="8">
    <source>
        <dbReference type="Proteomes" id="UP000646738"/>
    </source>
</evidence>
<accession>A0ABQ3RQU5</accession>
<dbReference type="InterPro" id="IPR023772">
    <property type="entry name" value="DNA-bd_HTH_TetR-type_CS"/>
</dbReference>
<evidence type="ECO:0000256" key="3">
    <source>
        <dbReference type="ARBA" id="ARBA00023163"/>
    </source>
</evidence>
<evidence type="ECO:0000256" key="1">
    <source>
        <dbReference type="ARBA" id="ARBA00023015"/>
    </source>
</evidence>
<sequence>MAVQDRGERSRRSILEAAASVFDERGYDAASTTEILARSGLTRGALYHHFPSKEAIAAALVAAQSEALMVPEHPVRLQAMVDLTLEYARRLRSDPVLRASVRLTVEQSSFNRPGMTPYRQSADAILGLLREAERQGEMLPGVDLEELTQFIVGAFTGVQLMSQVYCGRQDLMARVSTMWRLLLPSIATPGVLMRLRTTPPPSVAGAEGDGVREGDAETDGTARPPVTPRAPWG</sequence>
<evidence type="ECO:0000313" key="7">
    <source>
        <dbReference type="EMBL" id="GHI58228.1"/>
    </source>
</evidence>
<dbReference type="PANTHER" id="PTHR30055:SF234">
    <property type="entry name" value="HTH-TYPE TRANSCRIPTIONAL REGULATOR BETI"/>
    <property type="match status" value="1"/>
</dbReference>
<evidence type="ECO:0000259" key="6">
    <source>
        <dbReference type="PROSITE" id="PS50977"/>
    </source>
</evidence>
<dbReference type="PROSITE" id="PS01081">
    <property type="entry name" value="HTH_TETR_1"/>
    <property type="match status" value="1"/>
</dbReference>
<dbReference type="InterPro" id="IPR047923">
    <property type="entry name" value="ArpA-like"/>
</dbReference>
<keyword evidence="3" id="KW-0804">Transcription</keyword>
<protein>
    <submittedName>
        <fullName evidence="7">TetR family transcriptional regulator</fullName>
    </submittedName>
</protein>
<dbReference type="Pfam" id="PF00440">
    <property type="entry name" value="TetR_N"/>
    <property type="match status" value="1"/>
</dbReference>
<evidence type="ECO:0000256" key="4">
    <source>
        <dbReference type="PROSITE-ProRule" id="PRU00335"/>
    </source>
</evidence>
<dbReference type="EMBL" id="BNEA01000018">
    <property type="protein sequence ID" value="GHI58228.1"/>
    <property type="molecule type" value="Genomic_DNA"/>
</dbReference>
<reference evidence="8" key="1">
    <citation type="submission" date="2023-07" db="EMBL/GenBank/DDBJ databases">
        <title>Whole genome shotgun sequence of Streptomyces achromogenes subsp. rubradiris NBRC 14000.</title>
        <authorList>
            <person name="Komaki H."/>
            <person name="Tamura T."/>
        </authorList>
    </citation>
    <scope>NUCLEOTIDE SEQUENCE [LARGE SCALE GENOMIC DNA]</scope>
    <source>
        <strain evidence="8">NBRC 14000</strain>
    </source>
</reference>
<proteinExistence type="predicted"/>
<dbReference type="InterPro" id="IPR050109">
    <property type="entry name" value="HTH-type_TetR-like_transc_reg"/>
</dbReference>
<evidence type="ECO:0000256" key="2">
    <source>
        <dbReference type="ARBA" id="ARBA00023125"/>
    </source>
</evidence>
<feature type="region of interest" description="Disordered" evidence="5">
    <location>
        <begin position="197"/>
        <end position="233"/>
    </location>
</feature>
<dbReference type="Proteomes" id="UP000646738">
    <property type="component" value="Unassembled WGS sequence"/>
</dbReference>
<dbReference type="SUPFAM" id="SSF46689">
    <property type="entry name" value="Homeodomain-like"/>
    <property type="match status" value="1"/>
</dbReference>
<dbReference type="InterPro" id="IPR001647">
    <property type="entry name" value="HTH_TetR"/>
</dbReference>
<dbReference type="InterPro" id="IPR054126">
    <property type="entry name" value="CprB_TetR_C"/>
</dbReference>
<feature type="DNA-binding region" description="H-T-H motif" evidence="4">
    <location>
        <begin position="31"/>
        <end position="50"/>
    </location>
</feature>
<name>A0ABQ3RQU5_STRRR</name>